<feature type="transmembrane region" description="Helical" evidence="7">
    <location>
        <begin position="71"/>
        <end position="89"/>
    </location>
</feature>
<protein>
    <recommendedName>
        <fullName evidence="7">UPF0056 membrane protein</fullName>
    </recommendedName>
</protein>
<dbReference type="PANTHER" id="PTHR33508">
    <property type="entry name" value="UPF0056 MEMBRANE PROTEIN YHCE"/>
    <property type="match status" value="1"/>
</dbReference>
<name>A0A4Z0LV19_9GAMM</name>
<evidence type="ECO:0000256" key="3">
    <source>
        <dbReference type="ARBA" id="ARBA00022475"/>
    </source>
</evidence>
<dbReference type="NCBIfam" id="TIGR00427">
    <property type="entry name" value="NAAT family transporter"/>
    <property type="match status" value="1"/>
</dbReference>
<feature type="transmembrane region" description="Helical" evidence="7">
    <location>
        <begin position="6"/>
        <end position="27"/>
    </location>
</feature>
<proteinExistence type="inferred from homology"/>
<feature type="transmembrane region" description="Helical" evidence="7">
    <location>
        <begin position="141"/>
        <end position="160"/>
    </location>
</feature>
<evidence type="ECO:0000313" key="9">
    <source>
        <dbReference type="Proteomes" id="UP000298050"/>
    </source>
</evidence>
<evidence type="ECO:0000256" key="5">
    <source>
        <dbReference type="ARBA" id="ARBA00022989"/>
    </source>
</evidence>
<dbReference type="OrthoDB" id="21094at2"/>
<organism evidence="8 9">
    <name type="scientific">Mangrovimicrobium sediminis</name>
    <dbReference type="NCBI Taxonomy" id="2562682"/>
    <lineage>
        <taxon>Bacteria</taxon>
        <taxon>Pseudomonadati</taxon>
        <taxon>Pseudomonadota</taxon>
        <taxon>Gammaproteobacteria</taxon>
        <taxon>Cellvibrionales</taxon>
        <taxon>Halieaceae</taxon>
        <taxon>Mangrovimicrobium</taxon>
    </lineage>
</organism>
<dbReference type="Pfam" id="PF01914">
    <property type="entry name" value="MarC"/>
    <property type="match status" value="1"/>
</dbReference>
<keyword evidence="9" id="KW-1185">Reference proteome</keyword>
<sequence>MIDLAATFITFFAVVDPIGTVPVFIAVTAQFEDSVRRRIALTATLAAAGILLFFVVAGELILTAMSIPLPAFQIAGGIVLFIFALQMIFGDSKPDEEIRLVNKQQETAIFPLAVPSIASPGAMLAAVLLTENSKFSLAEQAQTFLVLLAVLLVAYVLMLLSGAINRMIGRSGASVVSRVMGLILSSIAVANFLAGIELYFGISH</sequence>
<feature type="transmembrane region" description="Helical" evidence="7">
    <location>
        <begin position="39"/>
        <end position="65"/>
    </location>
</feature>
<dbReference type="InterPro" id="IPR002771">
    <property type="entry name" value="Multi_antbiot-R_MarC"/>
</dbReference>
<gene>
    <name evidence="8" type="ORF">E4634_19820</name>
</gene>
<reference evidence="8 9" key="1">
    <citation type="submission" date="2019-04" db="EMBL/GenBank/DDBJ databases">
        <title>Taxonomy of novel Haliea sp. from mangrove soil of West Coast of India.</title>
        <authorList>
            <person name="Verma A."/>
            <person name="Kumar P."/>
            <person name="Krishnamurthi S."/>
        </authorList>
    </citation>
    <scope>NUCLEOTIDE SEQUENCE [LARGE SCALE GENOMIC DNA]</scope>
    <source>
        <strain evidence="8 9">SAOS-164</strain>
    </source>
</reference>
<feature type="transmembrane region" description="Helical" evidence="7">
    <location>
        <begin position="109"/>
        <end position="129"/>
    </location>
</feature>
<evidence type="ECO:0000256" key="2">
    <source>
        <dbReference type="ARBA" id="ARBA00009784"/>
    </source>
</evidence>
<keyword evidence="4 7" id="KW-0812">Transmembrane</keyword>
<dbReference type="RefSeq" id="WP_135446417.1">
    <property type="nucleotide sequence ID" value="NZ_SRLE01000016.1"/>
</dbReference>
<comment type="caution">
    <text evidence="8">The sequence shown here is derived from an EMBL/GenBank/DDBJ whole genome shotgun (WGS) entry which is preliminary data.</text>
</comment>
<evidence type="ECO:0000256" key="6">
    <source>
        <dbReference type="ARBA" id="ARBA00023136"/>
    </source>
</evidence>
<comment type="similarity">
    <text evidence="2 7">Belongs to the UPF0056 (MarC) family.</text>
</comment>
<comment type="subcellular location">
    <subcellularLocation>
        <location evidence="1 7">Cell membrane</location>
        <topology evidence="1 7">Multi-pass membrane protein</topology>
    </subcellularLocation>
</comment>
<evidence type="ECO:0000256" key="7">
    <source>
        <dbReference type="RuleBase" id="RU362048"/>
    </source>
</evidence>
<dbReference type="Proteomes" id="UP000298050">
    <property type="component" value="Unassembled WGS sequence"/>
</dbReference>
<evidence type="ECO:0000256" key="4">
    <source>
        <dbReference type="ARBA" id="ARBA00022692"/>
    </source>
</evidence>
<accession>A0A4Z0LV19</accession>
<feature type="transmembrane region" description="Helical" evidence="7">
    <location>
        <begin position="181"/>
        <end position="202"/>
    </location>
</feature>
<evidence type="ECO:0000256" key="1">
    <source>
        <dbReference type="ARBA" id="ARBA00004651"/>
    </source>
</evidence>
<dbReference type="EMBL" id="SRLE01000016">
    <property type="protein sequence ID" value="TGD71094.1"/>
    <property type="molecule type" value="Genomic_DNA"/>
</dbReference>
<dbReference type="PANTHER" id="PTHR33508:SF1">
    <property type="entry name" value="UPF0056 MEMBRANE PROTEIN YHCE"/>
    <property type="match status" value="1"/>
</dbReference>
<dbReference type="GO" id="GO:0005886">
    <property type="term" value="C:plasma membrane"/>
    <property type="evidence" value="ECO:0007669"/>
    <property type="project" value="UniProtKB-SubCell"/>
</dbReference>
<evidence type="ECO:0000313" key="8">
    <source>
        <dbReference type="EMBL" id="TGD71094.1"/>
    </source>
</evidence>
<dbReference type="AlphaFoldDB" id="A0A4Z0LV19"/>
<keyword evidence="5 7" id="KW-1133">Transmembrane helix</keyword>
<keyword evidence="6 7" id="KW-0472">Membrane</keyword>
<keyword evidence="3" id="KW-1003">Cell membrane</keyword>